<dbReference type="EMBL" id="JAUYVH010000023">
    <property type="protein sequence ID" value="MDQ9172380.1"/>
    <property type="molecule type" value="Genomic_DNA"/>
</dbReference>
<dbReference type="RefSeq" id="WP_338438429.1">
    <property type="nucleotide sequence ID" value="NZ_JAUYVH010000023.1"/>
</dbReference>
<dbReference type="InterPro" id="IPR014729">
    <property type="entry name" value="Rossmann-like_a/b/a_fold"/>
</dbReference>
<gene>
    <name evidence="1" type="ORF">Q8A64_18390</name>
</gene>
<sequence>MNANLSRRTVEYAVNYAKAARGDIVLLSLVPTKPVHPAAHDICTVGVQMNAMPICDRARISEMALETARRAGVHCDTAYSNSSSLTDAVIEFSKRYCCDVIYLEEDKNSSLVEPSISSAAITEVVKRTSISVLVFR</sequence>
<comment type="caution">
    <text evidence="1">The sequence shown here is derived from an EMBL/GenBank/DDBJ whole genome shotgun (WGS) entry which is preliminary data.</text>
</comment>
<evidence type="ECO:0000313" key="1">
    <source>
        <dbReference type="EMBL" id="MDQ9172380.1"/>
    </source>
</evidence>
<dbReference type="Proteomes" id="UP001225596">
    <property type="component" value="Unassembled WGS sequence"/>
</dbReference>
<organism evidence="1 2">
    <name type="scientific">Keguizhuia sedimenti</name>
    <dbReference type="NCBI Taxonomy" id="3064264"/>
    <lineage>
        <taxon>Bacteria</taxon>
        <taxon>Pseudomonadati</taxon>
        <taxon>Pseudomonadota</taxon>
        <taxon>Betaproteobacteria</taxon>
        <taxon>Burkholderiales</taxon>
        <taxon>Oxalobacteraceae</taxon>
        <taxon>Keguizhuia</taxon>
    </lineage>
</organism>
<evidence type="ECO:0000313" key="2">
    <source>
        <dbReference type="Proteomes" id="UP001225596"/>
    </source>
</evidence>
<evidence type="ECO:0008006" key="3">
    <source>
        <dbReference type="Google" id="ProtNLM"/>
    </source>
</evidence>
<name>A0ABU1BTN5_9BURK</name>
<keyword evidence="2" id="KW-1185">Reference proteome</keyword>
<reference evidence="1 2" key="1">
    <citation type="submission" date="2023-08" db="EMBL/GenBank/DDBJ databases">
        <title>Oxalobacteraceae gen .nov., isolated from river sludge outside the plant.</title>
        <authorList>
            <person name="Zhao S.Y."/>
        </authorList>
    </citation>
    <scope>NUCLEOTIDE SEQUENCE [LARGE SCALE GENOMIC DNA]</scope>
    <source>
        <strain evidence="1 2">R-40</strain>
    </source>
</reference>
<dbReference type="Gene3D" id="3.40.50.620">
    <property type="entry name" value="HUPs"/>
    <property type="match status" value="1"/>
</dbReference>
<protein>
    <recommendedName>
        <fullName evidence="3">UspA domain-containing protein</fullName>
    </recommendedName>
</protein>
<proteinExistence type="predicted"/>
<accession>A0ABU1BTN5</accession>
<dbReference type="SUPFAM" id="SSF52402">
    <property type="entry name" value="Adenine nucleotide alpha hydrolases-like"/>
    <property type="match status" value="1"/>
</dbReference>